<evidence type="ECO:0000259" key="1">
    <source>
        <dbReference type="Pfam" id="PF13475"/>
    </source>
</evidence>
<sequence length="556" mass="61750">MLSISGKVRNSSLARAVEAFEPSSVDHQLLSEVAPEVFYCDGVDITVLRRCSEAQAEWLDMLERGDESARAGLFSGVARDLQELCDFNRLSRFRHVLQEHMMNDAHRYAFHRLRVHLLHERCPFTHPGVWRSEVCQWLQEDETFLLMALEINNPAAEVHTPILLYGAREQIQAKLDLAKMLAGNPRVDPLVLADVAPRVLHDREFLLIAAKRSGAILQMAAPELQQDLELVKACVMQSGSALRFVAPELKANKDIVLRAVGNSGLALEHAAWELKDDEEVVQLAVRCTGLALEFASTRLKSLREIVMESVSQDGCAIMFAAEALKDDMDVVSRAVQVSGQALKHVSARLRNSREVVVLAARQHAQSLQHASSELRSDLDTVIDAVSASFKAFEFASPELRAEPKVIRCAAKQLLSMHGIIVRTDAELPEAIETNVLLVSKESGQHLLAALQTGLLTTRTFGLAVVRHDPQLYRRLEEHVKADKEVSLEAVKRLPDLFPDMPFQTRNQLDVQVAAVKQKPEMISFVLPTDVTRVQRAVAAVAQARHPGYASVQVLGQ</sequence>
<dbReference type="Pfam" id="PF13475">
    <property type="entry name" value="DUF4116"/>
    <property type="match status" value="4"/>
</dbReference>
<feature type="domain" description="DUF4116" evidence="1">
    <location>
        <begin position="353"/>
        <end position="400"/>
    </location>
</feature>
<name>A0A812ZWJ6_9DINO</name>
<evidence type="ECO:0000313" key="3">
    <source>
        <dbReference type="Proteomes" id="UP000601435"/>
    </source>
</evidence>
<feature type="domain" description="DUF4116" evidence="1">
    <location>
        <begin position="252"/>
        <end position="300"/>
    </location>
</feature>
<protein>
    <recommendedName>
        <fullName evidence="1">DUF4116 domain-containing protein</fullName>
    </recommendedName>
</protein>
<evidence type="ECO:0000313" key="2">
    <source>
        <dbReference type="EMBL" id="CAE7843606.1"/>
    </source>
</evidence>
<feature type="domain" description="DUF4116" evidence="1">
    <location>
        <begin position="303"/>
        <end position="350"/>
    </location>
</feature>
<gene>
    <name evidence="2" type="ORF">SNEC2469_LOCUS25815</name>
</gene>
<organism evidence="2 3">
    <name type="scientific">Symbiodinium necroappetens</name>
    <dbReference type="NCBI Taxonomy" id="1628268"/>
    <lineage>
        <taxon>Eukaryota</taxon>
        <taxon>Sar</taxon>
        <taxon>Alveolata</taxon>
        <taxon>Dinophyceae</taxon>
        <taxon>Suessiales</taxon>
        <taxon>Symbiodiniaceae</taxon>
        <taxon>Symbiodinium</taxon>
    </lineage>
</organism>
<dbReference type="Proteomes" id="UP000601435">
    <property type="component" value="Unassembled WGS sequence"/>
</dbReference>
<dbReference type="InterPro" id="IPR025197">
    <property type="entry name" value="DUF4116"/>
</dbReference>
<proteinExistence type="predicted"/>
<reference evidence="2" key="1">
    <citation type="submission" date="2021-02" db="EMBL/GenBank/DDBJ databases">
        <authorList>
            <person name="Dougan E. K."/>
            <person name="Rhodes N."/>
            <person name="Thang M."/>
            <person name="Chan C."/>
        </authorList>
    </citation>
    <scope>NUCLEOTIDE SEQUENCE</scope>
</reference>
<dbReference type="OrthoDB" id="434533at2759"/>
<feature type="domain" description="DUF4116" evidence="1">
    <location>
        <begin position="202"/>
        <end position="250"/>
    </location>
</feature>
<comment type="caution">
    <text evidence="2">The sequence shown here is derived from an EMBL/GenBank/DDBJ whole genome shotgun (WGS) entry which is preliminary data.</text>
</comment>
<accession>A0A812ZWJ6</accession>
<dbReference type="EMBL" id="CAJNJA010051398">
    <property type="protein sequence ID" value="CAE7843606.1"/>
    <property type="molecule type" value="Genomic_DNA"/>
</dbReference>
<keyword evidence="3" id="KW-1185">Reference proteome</keyword>
<dbReference type="AlphaFoldDB" id="A0A812ZWJ6"/>